<evidence type="ECO:0000256" key="1">
    <source>
        <dbReference type="ARBA" id="ARBA00007657"/>
    </source>
</evidence>
<feature type="compositionally biased region" description="Low complexity" evidence="4">
    <location>
        <begin position="125"/>
        <end position="137"/>
    </location>
</feature>
<dbReference type="Pfam" id="PF08623">
    <property type="entry name" value="TIP120"/>
    <property type="match status" value="1"/>
</dbReference>
<reference evidence="6 7" key="1">
    <citation type="submission" date="2019-04" db="EMBL/GenBank/DDBJ databases">
        <title>Comparative genomics and transcriptomics to analyze fruiting body development in filamentous ascomycetes.</title>
        <authorList>
            <consortium name="DOE Joint Genome Institute"/>
            <person name="Lutkenhaus R."/>
            <person name="Traeger S."/>
            <person name="Breuer J."/>
            <person name="Kuo A."/>
            <person name="Lipzen A."/>
            <person name="Pangilinan J."/>
            <person name="Dilworth D."/>
            <person name="Sandor L."/>
            <person name="Poggeler S."/>
            <person name="Barry K."/>
            <person name="Grigoriev I.V."/>
            <person name="Nowrousian M."/>
        </authorList>
    </citation>
    <scope>NUCLEOTIDE SEQUENCE [LARGE SCALE GENOMIC DNA]</scope>
    <source>
        <strain evidence="6 7">CBS 389.68</strain>
    </source>
</reference>
<dbReference type="GO" id="GO:0010265">
    <property type="term" value="P:SCF complex assembly"/>
    <property type="evidence" value="ECO:0007669"/>
    <property type="project" value="InterPro"/>
</dbReference>
<evidence type="ECO:0000313" key="6">
    <source>
        <dbReference type="EMBL" id="TGZ79435.1"/>
    </source>
</evidence>
<keyword evidence="7" id="KW-1185">Reference proteome</keyword>
<feature type="region of interest" description="Disordered" evidence="4">
    <location>
        <begin position="125"/>
        <end position="155"/>
    </location>
</feature>
<dbReference type="InParanoid" id="A0A4S2MQR3"/>
<dbReference type="InterPro" id="IPR011989">
    <property type="entry name" value="ARM-like"/>
</dbReference>
<evidence type="ECO:0000256" key="4">
    <source>
        <dbReference type="SAM" id="MobiDB-lite"/>
    </source>
</evidence>
<comment type="similarity">
    <text evidence="1">Belongs to the CAND family.</text>
</comment>
<dbReference type="SUPFAM" id="SSF48371">
    <property type="entry name" value="ARM repeat"/>
    <property type="match status" value="1"/>
</dbReference>
<proteinExistence type="inferred from homology"/>
<dbReference type="Pfam" id="PF25782">
    <property type="entry name" value="TPR_CAND1"/>
    <property type="match status" value="1"/>
</dbReference>
<keyword evidence="2" id="KW-0677">Repeat</keyword>
<feature type="compositionally biased region" description="Acidic residues" evidence="4">
    <location>
        <begin position="371"/>
        <end position="407"/>
    </location>
</feature>
<dbReference type="OrthoDB" id="6260732at2759"/>
<protein>
    <submittedName>
        <fullName evidence="6">TIP120-domain-containing protein</fullName>
    </submittedName>
</protein>
<name>A0A4S2MQR3_9PEZI</name>
<dbReference type="InterPro" id="IPR016024">
    <property type="entry name" value="ARM-type_fold"/>
</dbReference>
<accession>A0A4S2MQR3</accession>
<sequence>MSGSISMHLHSVIEKVNNPDPDYRFMGLSDLHDHLTSPTSQFNPAQIDSGTLAKVVDNVVRLLDDQNGEVQNLAVKCLGPLVGRIRESQIAPLIDRLITMSMNSEDPSIPSTGLRTIISNLPRPATTANTAASTETTLQASQSQSAAPGKPEATPQSIANATRAIQSYLLPKLRKLLQDRSKDSGPTLDTVDILVETVRCFGVALSPAEVEQLQVDVMAVLENDRTSGVVKKRAVTALSLLCVYAPDELLSSYINHLIESFRAQTTHPNPVRQRLLISICGALARGIPERFGPYLKTLCPFILSVVDGKDIQGLEPGDEPNTELDEVKEAAFVALDTFQSCCFDEMKRFTDELISAATVYLKYDPNYADPGSDDDEDMGGADQDDDEEEEEDDDEYEDDGNFSDEDDMSWKVRRCSAKLLATVISTRASDLILGQEANGGKAYTLIAPLLVERFHEREENVRLEILASTTLLVKKTGEVAESTSYTAPPRTRSRAPTLESQSSFNMGPPAKKRRGSDASMLDSFAVPETVFEADEHGVKIALKNMIPRITKALGKLLNNKNMTLPTKQASITLLSAIVTVLHGGLENSLNIFMPAIVGMAKGASSGTSGAIAASAQGGSAATATVSSVRVESYRLLSKIFENHSAKDVSPFLGDLVVPALVEAVDESRYKISFEALGTVIALARLLTAEGNQSYSPHLLALYDAVLNKAQNIDTDLEVREKSILTIGIILSRTCGTEGWIDNTRRQAGLAFLHDRLKNETTRLTAARAIEGIVRNVNQAGEVSQDWVEAVAIECGAQLRKANRSLRAASLEALRGLTGNEICRANLSPACKADLLNTVTPLLVVGDMQLLAFSIAVLRFLMLDANDGVSLNEDIINGICDLVKTQLGSGLVLENLLAFIATIGENDQKGKISLMQSLLMKVGVTGETRIVAQAVAQLFVSGGGDAGGFPVQIQHFVDELTGSEDESRKSLALLVLGEIGLRLGTSFPIKADTFLQQFAVRSDTVPIAAAVSLGLAGARNIDTYLPVIMERLNTGLDSYLLVHSLKEIIQHSSADSESLKSHANAIWDTLLSAAAANDDSKAAASECVGRLTILDPWTFLPELQRNLASNTASVRGMVISAVRFTFTDTDTSYDDLLRPIIVDFLDAMLQDQDLENRRLALTAFNSAASNKAHLLVGPGLARLLPRAYHEAILKPELVREVQMGPFKHRIDDGLELRKSAYETLYALLDTALPQLDMETYFQRVIAGITDDNDIRALSCLMVAKLANVAKEETAKRVEVLADAMKKVLSEKPKENAVKQELERHKEGVRGVIKLAIALQRDVAPVLAPGAAARWKAFREWLGNAFQMDVKAITEGV</sequence>
<keyword evidence="3" id="KW-0833">Ubl conjugation pathway</keyword>
<evidence type="ECO:0000256" key="3">
    <source>
        <dbReference type="ARBA" id="ARBA00022786"/>
    </source>
</evidence>
<gene>
    <name evidence="6" type="ORF">EX30DRAFT_350182</name>
</gene>
<evidence type="ECO:0000256" key="2">
    <source>
        <dbReference type="ARBA" id="ARBA00022737"/>
    </source>
</evidence>
<feature type="region of interest" description="Disordered" evidence="4">
    <location>
        <begin position="366"/>
        <end position="407"/>
    </location>
</feature>
<dbReference type="InterPro" id="IPR039852">
    <property type="entry name" value="CAND1/CAND2"/>
</dbReference>
<dbReference type="Gene3D" id="1.25.10.10">
    <property type="entry name" value="Leucine-rich Repeat Variant"/>
    <property type="match status" value="1"/>
</dbReference>
<dbReference type="STRING" id="341454.A0A4S2MQR3"/>
<evidence type="ECO:0000259" key="5">
    <source>
        <dbReference type="Pfam" id="PF08623"/>
    </source>
</evidence>
<dbReference type="PANTHER" id="PTHR12696">
    <property type="entry name" value="TIP120"/>
    <property type="match status" value="1"/>
</dbReference>
<feature type="region of interest" description="Disordered" evidence="4">
    <location>
        <begin position="482"/>
        <end position="518"/>
    </location>
</feature>
<evidence type="ECO:0000313" key="7">
    <source>
        <dbReference type="Proteomes" id="UP000298138"/>
    </source>
</evidence>
<dbReference type="InterPro" id="IPR013932">
    <property type="entry name" value="TATA-bd_TIP120"/>
</dbReference>
<dbReference type="EMBL" id="ML220131">
    <property type="protein sequence ID" value="TGZ79435.1"/>
    <property type="molecule type" value="Genomic_DNA"/>
</dbReference>
<dbReference type="Proteomes" id="UP000298138">
    <property type="component" value="Unassembled WGS sequence"/>
</dbReference>
<organism evidence="6 7">
    <name type="scientific">Ascodesmis nigricans</name>
    <dbReference type="NCBI Taxonomy" id="341454"/>
    <lineage>
        <taxon>Eukaryota</taxon>
        <taxon>Fungi</taxon>
        <taxon>Dikarya</taxon>
        <taxon>Ascomycota</taxon>
        <taxon>Pezizomycotina</taxon>
        <taxon>Pezizomycetes</taxon>
        <taxon>Pezizales</taxon>
        <taxon>Ascodesmidaceae</taxon>
        <taxon>Ascodesmis</taxon>
    </lineage>
</organism>
<feature type="domain" description="TATA-binding protein interacting (TIP20)" evidence="5">
    <location>
        <begin position="1174"/>
        <end position="1340"/>
    </location>
</feature>